<evidence type="ECO:0000256" key="5">
    <source>
        <dbReference type="ARBA" id="ARBA00023136"/>
    </source>
</evidence>
<sequence>MSASRLLRPQPRQLHLHHGFSPFTPRPLPRNRLFHASAPRSSVYDTFLMLPHELLHTLHTYMPWYAAIPVSAFIVRGLLVTTIGSHSKALIARYMALQPLRQAMALQKRDDIMKKGDFKHPKAAVAAVTMAVKTESKALDRRWNCTLRGQVGWTLLQLPLFVVMAEVIRRVSDIHSGLLGLGMEAIGLTTRPNPDGLITEDNVDLAARMAANPWFEPSLATEGLAWFPNLLVPDPTGALPFVVSAVMFANIFLSTNNPTKRGKASPTNKGIRRGMMLLALLIGPMGQHVPAALMYYWVSSTTSVMVWNVWLDKRYPVPEGFGQCSRPLLNMPTKKRSTVRTAKLR</sequence>
<keyword evidence="3 6" id="KW-0812">Transmembrane</keyword>
<keyword evidence="8" id="KW-1185">Reference proteome</keyword>
<evidence type="ECO:0000256" key="2">
    <source>
        <dbReference type="ARBA" id="ARBA00009877"/>
    </source>
</evidence>
<gene>
    <name evidence="7" type="ORF">EJ04DRAFT_575505</name>
</gene>
<proteinExistence type="inferred from homology"/>
<evidence type="ECO:0000256" key="4">
    <source>
        <dbReference type="ARBA" id="ARBA00022989"/>
    </source>
</evidence>
<organism evidence="7 8">
    <name type="scientific">Polyplosphaeria fusca</name>
    <dbReference type="NCBI Taxonomy" id="682080"/>
    <lineage>
        <taxon>Eukaryota</taxon>
        <taxon>Fungi</taxon>
        <taxon>Dikarya</taxon>
        <taxon>Ascomycota</taxon>
        <taxon>Pezizomycotina</taxon>
        <taxon>Dothideomycetes</taxon>
        <taxon>Pleosporomycetidae</taxon>
        <taxon>Pleosporales</taxon>
        <taxon>Tetraplosphaeriaceae</taxon>
        <taxon>Polyplosphaeria</taxon>
    </lineage>
</organism>
<dbReference type="PANTHER" id="PTHR12428">
    <property type="entry name" value="OXA1"/>
    <property type="match status" value="1"/>
</dbReference>
<dbReference type="GO" id="GO:0033617">
    <property type="term" value="P:mitochondrial respiratory chain complex IV assembly"/>
    <property type="evidence" value="ECO:0007669"/>
    <property type="project" value="TreeGrafter"/>
</dbReference>
<feature type="transmembrane region" description="Helical" evidence="6">
    <location>
        <begin position="237"/>
        <end position="255"/>
    </location>
</feature>
<evidence type="ECO:0000256" key="1">
    <source>
        <dbReference type="ARBA" id="ARBA00004141"/>
    </source>
</evidence>
<evidence type="ECO:0000256" key="3">
    <source>
        <dbReference type="ARBA" id="ARBA00022692"/>
    </source>
</evidence>
<dbReference type="GO" id="GO:0005743">
    <property type="term" value="C:mitochondrial inner membrane"/>
    <property type="evidence" value="ECO:0007669"/>
    <property type="project" value="TreeGrafter"/>
</dbReference>
<evidence type="ECO:0000313" key="8">
    <source>
        <dbReference type="Proteomes" id="UP000799444"/>
    </source>
</evidence>
<dbReference type="Proteomes" id="UP000799444">
    <property type="component" value="Unassembled WGS sequence"/>
</dbReference>
<dbReference type="OrthoDB" id="2148490at2759"/>
<dbReference type="EMBL" id="ML996126">
    <property type="protein sequence ID" value="KAF2736378.1"/>
    <property type="molecule type" value="Genomic_DNA"/>
</dbReference>
<dbReference type="GO" id="GO:0032979">
    <property type="term" value="P:protein insertion into mitochondrial inner membrane from matrix"/>
    <property type="evidence" value="ECO:0007669"/>
    <property type="project" value="TreeGrafter"/>
</dbReference>
<dbReference type="AlphaFoldDB" id="A0A9P4V4N0"/>
<accession>A0A9P4V4N0</accession>
<comment type="caution">
    <text evidence="7">The sequence shown here is derived from an EMBL/GenBank/DDBJ whole genome shotgun (WGS) entry which is preliminary data.</text>
</comment>
<dbReference type="PANTHER" id="PTHR12428:SF65">
    <property type="entry name" value="CYTOCHROME C OXIDASE ASSEMBLY PROTEIN COX18, MITOCHONDRIAL"/>
    <property type="match status" value="1"/>
</dbReference>
<name>A0A9P4V4N0_9PLEO</name>
<keyword evidence="4 6" id="KW-1133">Transmembrane helix</keyword>
<evidence type="ECO:0000313" key="7">
    <source>
        <dbReference type="EMBL" id="KAF2736378.1"/>
    </source>
</evidence>
<evidence type="ECO:0000256" key="6">
    <source>
        <dbReference type="SAM" id="Phobius"/>
    </source>
</evidence>
<protein>
    <submittedName>
        <fullName evidence="7">Uncharacterized protein</fullName>
    </submittedName>
</protein>
<dbReference type="GO" id="GO:0032977">
    <property type="term" value="F:membrane insertase activity"/>
    <property type="evidence" value="ECO:0007669"/>
    <property type="project" value="InterPro"/>
</dbReference>
<comment type="subcellular location">
    <subcellularLocation>
        <location evidence="1">Membrane</location>
        <topology evidence="1">Multi-pass membrane protein</topology>
    </subcellularLocation>
</comment>
<reference evidence="7" key="1">
    <citation type="journal article" date="2020" name="Stud. Mycol.">
        <title>101 Dothideomycetes genomes: a test case for predicting lifestyles and emergence of pathogens.</title>
        <authorList>
            <person name="Haridas S."/>
            <person name="Albert R."/>
            <person name="Binder M."/>
            <person name="Bloem J."/>
            <person name="Labutti K."/>
            <person name="Salamov A."/>
            <person name="Andreopoulos B."/>
            <person name="Baker S."/>
            <person name="Barry K."/>
            <person name="Bills G."/>
            <person name="Bluhm B."/>
            <person name="Cannon C."/>
            <person name="Castanera R."/>
            <person name="Culley D."/>
            <person name="Daum C."/>
            <person name="Ezra D."/>
            <person name="Gonzalez J."/>
            <person name="Henrissat B."/>
            <person name="Kuo A."/>
            <person name="Liang C."/>
            <person name="Lipzen A."/>
            <person name="Lutzoni F."/>
            <person name="Magnuson J."/>
            <person name="Mondo S."/>
            <person name="Nolan M."/>
            <person name="Ohm R."/>
            <person name="Pangilinan J."/>
            <person name="Park H.-J."/>
            <person name="Ramirez L."/>
            <person name="Alfaro M."/>
            <person name="Sun H."/>
            <person name="Tritt A."/>
            <person name="Yoshinaga Y."/>
            <person name="Zwiers L.-H."/>
            <person name="Turgeon B."/>
            <person name="Goodwin S."/>
            <person name="Spatafora J."/>
            <person name="Crous P."/>
            <person name="Grigoriev I."/>
        </authorList>
    </citation>
    <scope>NUCLEOTIDE SEQUENCE</scope>
    <source>
        <strain evidence="7">CBS 125425</strain>
    </source>
</reference>
<feature type="transmembrane region" description="Helical" evidence="6">
    <location>
        <begin position="276"/>
        <end position="298"/>
    </location>
</feature>
<comment type="similarity">
    <text evidence="2">Belongs to the OXA1/ALB3/YidC family.</text>
</comment>
<keyword evidence="5 6" id="KW-0472">Membrane</keyword>
<dbReference type="InterPro" id="IPR001708">
    <property type="entry name" value="YidC/ALB3/OXA1/COX18"/>
</dbReference>